<name>A0A0E9R1G9_ANGAN</name>
<dbReference type="EMBL" id="GBXM01080162">
    <property type="protein sequence ID" value="JAH28415.1"/>
    <property type="molecule type" value="Transcribed_RNA"/>
</dbReference>
<protein>
    <submittedName>
        <fullName evidence="1">Uncharacterized protein</fullName>
    </submittedName>
</protein>
<accession>A0A0E9R1G9</accession>
<dbReference type="AlphaFoldDB" id="A0A0E9R1G9"/>
<sequence length="37" mass="4088">MACGLGPVLPCLFKFILIRRGRKGVDISTPHPKQSNH</sequence>
<evidence type="ECO:0000313" key="1">
    <source>
        <dbReference type="EMBL" id="JAH23021.1"/>
    </source>
</evidence>
<reference evidence="1" key="2">
    <citation type="journal article" date="2015" name="Fish Shellfish Immunol.">
        <title>Early steps in the European eel (Anguilla anguilla)-Vibrio vulnificus interaction in the gills: Role of the RtxA13 toxin.</title>
        <authorList>
            <person name="Callol A."/>
            <person name="Pajuelo D."/>
            <person name="Ebbesson L."/>
            <person name="Teles M."/>
            <person name="MacKenzie S."/>
            <person name="Amaro C."/>
        </authorList>
    </citation>
    <scope>NUCLEOTIDE SEQUENCE</scope>
</reference>
<organism evidence="1">
    <name type="scientific">Anguilla anguilla</name>
    <name type="common">European freshwater eel</name>
    <name type="synonym">Muraena anguilla</name>
    <dbReference type="NCBI Taxonomy" id="7936"/>
    <lineage>
        <taxon>Eukaryota</taxon>
        <taxon>Metazoa</taxon>
        <taxon>Chordata</taxon>
        <taxon>Craniata</taxon>
        <taxon>Vertebrata</taxon>
        <taxon>Euteleostomi</taxon>
        <taxon>Actinopterygii</taxon>
        <taxon>Neopterygii</taxon>
        <taxon>Teleostei</taxon>
        <taxon>Anguilliformes</taxon>
        <taxon>Anguillidae</taxon>
        <taxon>Anguilla</taxon>
    </lineage>
</organism>
<reference evidence="1" key="1">
    <citation type="submission" date="2014-11" db="EMBL/GenBank/DDBJ databases">
        <authorList>
            <person name="Amaro Gonzalez C."/>
        </authorList>
    </citation>
    <scope>NUCLEOTIDE SEQUENCE</scope>
</reference>
<dbReference type="EMBL" id="GBXM01085556">
    <property type="protein sequence ID" value="JAH23021.1"/>
    <property type="molecule type" value="Transcribed_RNA"/>
</dbReference>
<proteinExistence type="predicted"/>